<protein>
    <submittedName>
        <fullName evidence="3">Eukaryotic aspartyl protease family protein</fullName>
    </submittedName>
</protein>
<dbReference type="AlphaFoldDB" id="A0A7J0GGE2"/>
<accession>A0A7J0GGE2</accession>
<dbReference type="GO" id="GO:0006508">
    <property type="term" value="P:proteolysis"/>
    <property type="evidence" value="ECO:0007669"/>
    <property type="project" value="UniProtKB-KW"/>
</dbReference>
<evidence type="ECO:0000256" key="1">
    <source>
        <dbReference type="ARBA" id="ARBA00007447"/>
    </source>
</evidence>
<dbReference type="InterPro" id="IPR001461">
    <property type="entry name" value="Aspartic_peptidase_A1"/>
</dbReference>
<dbReference type="OrthoDB" id="1716684at2759"/>
<proteinExistence type="inferred from homology"/>
<evidence type="ECO:0000313" key="4">
    <source>
        <dbReference type="Proteomes" id="UP000585474"/>
    </source>
</evidence>
<keyword evidence="4" id="KW-1185">Reference proteome</keyword>
<dbReference type="EMBL" id="BJWL01000021">
    <property type="protein sequence ID" value="GFZ09778.1"/>
    <property type="molecule type" value="Genomic_DNA"/>
</dbReference>
<dbReference type="Gene3D" id="2.40.70.10">
    <property type="entry name" value="Acid Proteases"/>
    <property type="match status" value="1"/>
</dbReference>
<dbReference type="SUPFAM" id="SSF50630">
    <property type="entry name" value="Acid proteases"/>
    <property type="match status" value="1"/>
</dbReference>
<name>A0A7J0GGE2_9ERIC</name>
<comment type="caution">
    <text evidence="3">The sequence shown here is derived from an EMBL/GenBank/DDBJ whole genome shotgun (WGS) entry which is preliminary data.</text>
</comment>
<dbReference type="PANTHER" id="PTHR13683:SF227">
    <property type="entry name" value="EUKARYOTIC ASPARTYL PROTEASE FAMILY PROTEIN"/>
    <property type="match status" value="1"/>
</dbReference>
<evidence type="ECO:0000259" key="2">
    <source>
        <dbReference type="Pfam" id="PF14543"/>
    </source>
</evidence>
<organism evidence="3 4">
    <name type="scientific">Actinidia rufa</name>
    <dbReference type="NCBI Taxonomy" id="165716"/>
    <lineage>
        <taxon>Eukaryota</taxon>
        <taxon>Viridiplantae</taxon>
        <taxon>Streptophyta</taxon>
        <taxon>Embryophyta</taxon>
        <taxon>Tracheophyta</taxon>
        <taxon>Spermatophyta</taxon>
        <taxon>Magnoliopsida</taxon>
        <taxon>eudicotyledons</taxon>
        <taxon>Gunneridae</taxon>
        <taxon>Pentapetalae</taxon>
        <taxon>asterids</taxon>
        <taxon>Ericales</taxon>
        <taxon>Actinidiaceae</taxon>
        <taxon>Actinidia</taxon>
    </lineage>
</organism>
<dbReference type="PANTHER" id="PTHR13683">
    <property type="entry name" value="ASPARTYL PROTEASES"/>
    <property type="match status" value="1"/>
</dbReference>
<keyword evidence="3" id="KW-0645">Protease</keyword>
<keyword evidence="3" id="KW-0378">Hydrolase</keyword>
<sequence length="203" mass="22762">MCSCTKCQVAQGNNFCSFLCWLIYIRPRKNPYKPNNNALVFFKDPLCSFIDPPTNYPCKAPNDQCDYEVHYADYGSSLGVLIRDTFPLRFTNGSVYRPTLAFGCRYDQEFSGPFPPPYVDGVLGLGNSKSSIVSQLHGFGLTRNVIGHCFGGQGRGFLFFGDDLLPPGLVRAPILRNSLNHYMFGLWTRGPPLWWEAFSCQGS</sequence>
<gene>
    <name evidence="3" type="ORF">Acr_21g0003770</name>
</gene>
<dbReference type="Pfam" id="PF14543">
    <property type="entry name" value="TAXi_N"/>
    <property type="match status" value="1"/>
</dbReference>
<dbReference type="InterPro" id="IPR032861">
    <property type="entry name" value="TAXi_N"/>
</dbReference>
<feature type="domain" description="Xylanase inhibitor N-terminal" evidence="2">
    <location>
        <begin position="27"/>
        <end position="162"/>
    </location>
</feature>
<dbReference type="InterPro" id="IPR021109">
    <property type="entry name" value="Peptidase_aspartic_dom_sf"/>
</dbReference>
<comment type="similarity">
    <text evidence="1">Belongs to the peptidase A1 family.</text>
</comment>
<reference evidence="3 4" key="1">
    <citation type="submission" date="2019-07" db="EMBL/GenBank/DDBJ databases">
        <title>De Novo Assembly of kiwifruit Actinidia rufa.</title>
        <authorList>
            <person name="Sugita-Konishi S."/>
            <person name="Sato K."/>
            <person name="Mori E."/>
            <person name="Abe Y."/>
            <person name="Kisaki G."/>
            <person name="Hamano K."/>
            <person name="Suezawa K."/>
            <person name="Otani M."/>
            <person name="Fukuda T."/>
            <person name="Manabe T."/>
            <person name="Gomi K."/>
            <person name="Tabuchi M."/>
            <person name="Akimitsu K."/>
            <person name="Kataoka I."/>
        </authorList>
    </citation>
    <scope>NUCLEOTIDE SEQUENCE [LARGE SCALE GENOMIC DNA]</scope>
    <source>
        <strain evidence="4">cv. Fuchu</strain>
    </source>
</reference>
<evidence type="ECO:0000313" key="3">
    <source>
        <dbReference type="EMBL" id="GFZ09778.1"/>
    </source>
</evidence>
<dbReference type="GO" id="GO:0004190">
    <property type="term" value="F:aspartic-type endopeptidase activity"/>
    <property type="evidence" value="ECO:0007669"/>
    <property type="project" value="InterPro"/>
</dbReference>
<dbReference type="Proteomes" id="UP000585474">
    <property type="component" value="Unassembled WGS sequence"/>
</dbReference>